<evidence type="ECO:0000313" key="4">
    <source>
        <dbReference type="Proteomes" id="UP000467385"/>
    </source>
</evidence>
<dbReference type="AlphaFoldDB" id="A0A7I7YAL3"/>
<feature type="coiled-coil region" evidence="1">
    <location>
        <begin position="123"/>
        <end position="150"/>
    </location>
</feature>
<sequence length="369" mass="37260">MSVAEFVAGVDRLLTRGHGLFPAGGCGEGGQVFAAGAGRGAVPAAPGGDSSLTGGATAAGGAYQQAQTGTDGLDEGSGQAITDGGAVGAQGRAASGLIRDRARAVGAATAGLGRSPAGAQLIMATMDQHLAAMQRQLDQTTAQNRLLALRLRELAAGYRGIGSAGMGGRPLSGPGGLTSGSGGLSGLSGLTGLGSSPGGWSRLVGSARRARGSRSAEAAPRGDVGTPLGGLTLDSTPHEVAAAIIHEARRRGYSPHQTIAILSAAMQESGLRPRAVSPNGLWRSIFQQDAGYPGRNNPNTAISGFFDRLAHHGGPSSPDIWKSIFWLQQRPGESSAEAAVAHGRRAYLSEIESQLPKATALYRSIAGMW</sequence>
<organism evidence="3 4">
    <name type="scientific">Mycobacterium conspicuum</name>
    <dbReference type="NCBI Taxonomy" id="44010"/>
    <lineage>
        <taxon>Bacteria</taxon>
        <taxon>Bacillati</taxon>
        <taxon>Actinomycetota</taxon>
        <taxon>Actinomycetes</taxon>
        <taxon>Mycobacteriales</taxon>
        <taxon>Mycobacteriaceae</taxon>
        <taxon>Mycobacterium</taxon>
    </lineage>
</organism>
<gene>
    <name evidence="3" type="ORF">MCNS_18210</name>
</gene>
<evidence type="ECO:0000313" key="3">
    <source>
        <dbReference type="EMBL" id="BBZ38758.1"/>
    </source>
</evidence>
<reference evidence="3 4" key="1">
    <citation type="journal article" date="2019" name="Emerg. Microbes Infect.">
        <title>Comprehensive subspecies identification of 175 nontuberculous mycobacteria species based on 7547 genomic profiles.</title>
        <authorList>
            <person name="Matsumoto Y."/>
            <person name="Kinjo T."/>
            <person name="Motooka D."/>
            <person name="Nabeya D."/>
            <person name="Jung N."/>
            <person name="Uechi K."/>
            <person name="Horii T."/>
            <person name="Iida T."/>
            <person name="Fujita J."/>
            <person name="Nakamura S."/>
        </authorList>
    </citation>
    <scope>NUCLEOTIDE SEQUENCE [LARGE SCALE GENOMIC DNA]</scope>
    <source>
        <strain evidence="3 4">JCM 14738</strain>
    </source>
</reference>
<dbReference type="RefSeq" id="WP_163645800.1">
    <property type="nucleotide sequence ID" value="NZ_AP022613.1"/>
</dbReference>
<protein>
    <submittedName>
        <fullName evidence="3">Uncharacterized protein</fullName>
    </submittedName>
</protein>
<proteinExistence type="predicted"/>
<feature type="region of interest" description="Disordered" evidence="2">
    <location>
        <begin position="163"/>
        <end position="183"/>
    </location>
</feature>
<keyword evidence="1" id="KW-0175">Coiled coil</keyword>
<accession>A0A7I7YAL3</accession>
<evidence type="ECO:0000256" key="2">
    <source>
        <dbReference type="SAM" id="MobiDB-lite"/>
    </source>
</evidence>
<feature type="region of interest" description="Disordered" evidence="2">
    <location>
        <begin position="201"/>
        <end position="232"/>
    </location>
</feature>
<evidence type="ECO:0000256" key="1">
    <source>
        <dbReference type="SAM" id="Coils"/>
    </source>
</evidence>
<keyword evidence="4" id="KW-1185">Reference proteome</keyword>
<name>A0A7I7YAL3_9MYCO</name>
<feature type="compositionally biased region" description="Low complexity" evidence="2">
    <location>
        <begin position="213"/>
        <end position="222"/>
    </location>
</feature>
<dbReference type="EMBL" id="AP022613">
    <property type="protein sequence ID" value="BBZ38758.1"/>
    <property type="molecule type" value="Genomic_DNA"/>
</dbReference>
<dbReference type="Proteomes" id="UP000467385">
    <property type="component" value="Chromosome"/>
</dbReference>